<evidence type="ECO:0000256" key="9">
    <source>
        <dbReference type="SAM" id="Phobius"/>
    </source>
</evidence>
<comment type="subcellular location">
    <subcellularLocation>
        <location evidence="1">Cell membrane</location>
        <topology evidence="1">Multi-pass membrane protein</topology>
    </subcellularLocation>
</comment>
<accession>A0A382LML2</accession>
<proteinExistence type="inferred from homology"/>
<evidence type="ECO:0000256" key="7">
    <source>
        <dbReference type="ARBA" id="ARBA00023136"/>
    </source>
</evidence>
<feature type="non-terminal residue" evidence="10">
    <location>
        <position position="1"/>
    </location>
</feature>
<gene>
    <name evidence="10" type="ORF">METZ01_LOCUS290660</name>
</gene>
<evidence type="ECO:0000256" key="2">
    <source>
        <dbReference type="ARBA" id="ARBA00022448"/>
    </source>
</evidence>
<dbReference type="CDD" id="cd06582">
    <property type="entry name" value="TM_PBP1_LivH_like"/>
    <property type="match status" value="1"/>
</dbReference>
<feature type="transmembrane region" description="Helical" evidence="9">
    <location>
        <begin position="91"/>
        <end position="119"/>
    </location>
</feature>
<evidence type="ECO:0000256" key="4">
    <source>
        <dbReference type="ARBA" id="ARBA00022692"/>
    </source>
</evidence>
<organism evidence="10">
    <name type="scientific">marine metagenome</name>
    <dbReference type="NCBI Taxonomy" id="408172"/>
    <lineage>
        <taxon>unclassified sequences</taxon>
        <taxon>metagenomes</taxon>
        <taxon>ecological metagenomes</taxon>
    </lineage>
</organism>
<dbReference type="GO" id="GO:0006865">
    <property type="term" value="P:amino acid transport"/>
    <property type="evidence" value="ECO:0007669"/>
    <property type="project" value="UniProtKB-KW"/>
</dbReference>
<dbReference type="GO" id="GO:0022857">
    <property type="term" value="F:transmembrane transporter activity"/>
    <property type="evidence" value="ECO:0007669"/>
    <property type="project" value="InterPro"/>
</dbReference>
<evidence type="ECO:0000256" key="5">
    <source>
        <dbReference type="ARBA" id="ARBA00022970"/>
    </source>
</evidence>
<feature type="transmembrane region" description="Helical" evidence="9">
    <location>
        <begin position="177"/>
        <end position="200"/>
    </location>
</feature>
<keyword evidence="6 9" id="KW-1133">Transmembrane helix</keyword>
<evidence type="ECO:0000256" key="6">
    <source>
        <dbReference type="ARBA" id="ARBA00022989"/>
    </source>
</evidence>
<evidence type="ECO:0000256" key="8">
    <source>
        <dbReference type="ARBA" id="ARBA00037998"/>
    </source>
</evidence>
<protein>
    <recommendedName>
        <fullName evidence="11">Branched-chain amino acid ABC transporter permease</fullName>
    </recommendedName>
</protein>
<dbReference type="AlphaFoldDB" id="A0A382LML2"/>
<feature type="transmembrane region" description="Helical" evidence="9">
    <location>
        <begin position="131"/>
        <end position="157"/>
    </location>
</feature>
<evidence type="ECO:0000256" key="3">
    <source>
        <dbReference type="ARBA" id="ARBA00022475"/>
    </source>
</evidence>
<feature type="transmembrane region" description="Helical" evidence="9">
    <location>
        <begin position="52"/>
        <end position="71"/>
    </location>
</feature>
<dbReference type="GO" id="GO:0005886">
    <property type="term" value="C:plasma membrane"/>
    <property type="evidence" value="ECO:0007669"/>
    <property type="project" value="UniProtKB-SubCell"/>
</dbReference>
<keyword evidence="2" id="KW-0813">Transport</keyword>
<feature type="transmembrane region" description="Helical" evidence="9">
    <location>
        <begin position="6"/>
        <end position="25"/>
    </location>
</feature>
<dbReference type="EMBL" id="UINC01087978">
    <property type="protein sequence ID" value="SVC37806.1"/>
    <property type="molecule type" value="Genomic_DNA"/>
</dbReference>
<comment type="similarity">
    <text evidence="8">Belongs to the binding-protein-dependent transport system permease family. LivHM subfamily.</text>
</comment>
<sequence>APILNQIMVFIGLLVIFNNMAGWIWEFTIKPFPSLFPADFGFKSSLIGPHHMGVIGLTLLVLLLVFCFFRFTRVGLAMRAAAANPDSARLVGVSVGWMLALGWGLAAAIGAVGGILVAPIVYLEPNMMAGVLLYGFAGALLGGVTSPGGAVLGGLIIGVLENWVGQYVPGGSELKLTFALILIVGVLLFKPAGLFGRIVVKRV</sequence>
<keyword evidence="7 9" id="KW-0472">Membrane</keyword>
<reference evidence="10" key="1">
    <citation type="submission" date="2018-05" db="EMBL/GenBank/DDBJ databases">
        <authorList>
            <person name="Lanie J.A."/>
            <person name="Ng W.-L."/>
            <person name="Kazmierczak K.M."/>
            <person name="Andrzejewski T.M."/>
            <person name="Davidsen T.M."/>
            <person name="Wayne K.J."/>
            <person name="Tettelin H."/>
            <person name="Glass J.I."/>
            <person name="Rusch D."/>
            <person name="Podicherti R."/>
            <person name="Tsui H.-C.T."/>
            <person name="Winkler M.E."/>
        </authorList>
    </citation>
    <scope>NUCLEOTIDE SEQUENCE</scope>
</reference>
<evidence type="ECO:0008006" key="11">
    <source>
        <dbReference type="Google" id="ProtNLM"/>
    </source>
</evidence>
<evidence type="ECO:0000313" key="10">
    <source>
        <dbReference type="EMBL" id="SVC37806.1"/>
    </source>
</evidence>
<evidence type="ECO:0000256" key="1">
    <source>
        <dbReference type="ARBA" id="ARBA00004651"/>
    </source>
</evidence>
<keyword evidence="4 9" id="KW-0812">Transmembrane</keyword>
<keyword evidence="3" id="KW-1003">Cell membrane</keyword>
<dbReference type="PANTHER" id="PTHR11795">
    <property type="entry name" value="BRANCHED-CHAIN AMINO ACID TRANSPORT SYSTEM PERMEASE PROTEIN LIVH"/>
    <property type="match status" value="1"/>
</dbReference>
<dbReference type="Pfam" id="PF02653">
    <property type="entry name" value="BPD_transp_2"/>
    <property type="match status" value="1"/>
</dbReference>
<name>A0A382LML2_9ZZZZ</name>
<dbReference type="InterPro" id="IPR001851">
    <property type="entry name" value="ABC_transp_permease"/>
</dbReference>
<keyword evidence="5" id="KW-0029">Amino-acid transport</keyword>
<dbReference type="InterPro" id="IPR052157">
    <property type="entry name" value="BCAA_transport_permease"/>
</dbReference>
<dbReference type="PANTHER" id="PTHR11795:SF451">
    <property type="entry name" value="ABC TRANSPORTER PERMEASE PROTEIN"/>
    <property type="match status" value="1"/>
</dbReference>